<feature type="signal peptide" evidence="2">
    <location>
        <begin position="1"/>
        <end position="20"/>
    </location>
</feature>
<keyword evidence="2" id="KW-0732">Signal</keyword>
<evidence type="ECO:0000256" key="2">
    <source>
        <dbReference type="SAM" id="SignalP"/>
    </source>
</evidence>
<reference evidence="3" key="1">
    <citation type="journal article" date="2021" name="Front. Microbiol.">
        <title>Comprehensive Comparative Genomics and Phenotyping of Methylobacterium Species.</title>
        <authorList>
            <person name="Alessa O."/>
            <person name="Ogura Y."/>
            <person name="Fujitani Y."/>
            <person name="Takami H."/>
            <person name="Hayashi T."/>
            <person name="Sahin N."/>
            <person name="Tani A."/>
        </authorList>
    </citation>
    <scope>NUCLEOTIDE SEQUENCE</scope>
    <source>
        <strain evidence="3">NBRC 15689</strain>
    </source>
</reference>
<evidence type="ECO:0000313" key="3">
    <source>
        <dbReference type="EMBL" id="GJE26179.1"/>
    </source>
</evidence>
<feature type="chain" id="PRO_5046732194" evidence="2">
    <location>
        <begin position="21"/>
        <end position="153"/>
    </location>
</feature>
<dbReference type="RefSeq" id="WP_238310115.1">
    <property type="nucleotide sequence ID" value="NZ_BPQV01000002.1"/>
</dbReference>
<comment type="caution">
    <text evidence="3">The sequence shown here is derived from an EMBL/GenBank/DDBJ whole genome shotgun (WGS) entry which is preliminary data.</text>
</comment>
<proteinExistence type="predicted"/>
<evidence type="ECO:0000313" key="4">
    <source>
        <dbReference type="Proteomes" id="UP001055156"/>
    </source>
</evidence>
<organism evidence="3 4">
    <name type="scientific">Methylobacterium organophilum</name>
    <dbReference type="NCBI Taxonomy" id="410"/>
    <lineage>
        <taxon>Bacteria</taxon>
        <taxon>Pseudomonadati</taxon>
        <taxon>Pseudomonadota</taxon>
        <taxon>Alphaproteobacteria</taxon>
        <taxon>Hyphomicrobiales</taxon>
        <taxon>Methylobacteriaceae</taxon>
        <taxon>Methylobacterium</taxon>
    </lineage>
</organism>
<name>A0ABQ4T6K9_METOR</name>
<dbReference type="EMBL" id="BPQV01000002">
    <property type="protein sequence ID" value="GJE26179.1"/>
    <property type="molecule type" value="Genomic_DNA"/>
</dbReference>
<gene>
    <name evidence="3" type="ORF">LKMONMHP_1026</name>
</gene>
<reference evidence="3" key="2">
    <citation type="submission" date="2021-08" db="EMBL/GenBank/DDBJ databases">
        <authorList>
            <person name="Tani A."/>
            <person name="Ola A."/>
            <person name="Ogura Y."/>
            <person name="Katsura K."/>
            <person name="Hayashi T."/>
        </authorList>
    </citation>
    <scope>NUCLEOTIDE SEQUENCE</scope>
    <source>
        <strain evidence="3">NBRC 15689</strain>
    </source>
</reference>
<protein>
    <submittedName>
        <fullName evidence="3">Uncharacterized protein</fullName>
    </submittedName>
</protein>
<sequence>MKALLFSVVATMVLGGVAQARPAARVNTNAEAVLAPLREAATTCFAETVMSNPKATRLAQEGRWVEAAGVIGFVCRPEVANMMRTHDRLYGRGTGERYFEGPYARHLDKALAERLEPMLTRKSVASAEPPADKTLVSDHPTEAEATAGGDAVH</sequence>
<feature type="region of interest" description="Disordered" evidence="1">
    <location>
        <begin position="121"/>
        <end position="153"/>
    </location>
</feature>
<dbReference type="Proteomes" id="UP001055156">
    <property type="component" value="Unassembled WGS sequence"/>
</dbReference>
<accession>A0ABQ4T6K9</accession>
<keyword evidence="4" id="KW-1185">Reference proteome</keyword>
<evidence type="ECO:0000256" key="1">
    <source>
        <dbReference type="SAM" id="MobiDB-lite"/>
    </source>
</evidence>